<keyword evidence="1" id="KW-1133">Transmembrane helix</keyword>
<dbReference type="InterPro" id="IPR011856">
    <property type="entry name" value="tRNA_endonuc-like_dom_sf"/>
</dbReference>
<keyword evidence="3" id="KW-0540">Nuclease</keyword>
<reference evidence="4" key="1">
    <citation type="journal article" date="2019" name="Int. J. Syst. Evol. Microbiol.">
        <title>The Global Catalogue of Microorganisms (GCM) 10K type strain sequencing project: providing services to taxonomists for standard genome sequencing and annotation.</title>
        <authorList>
            <consortium name="The Broad Institute Genomics Platform"/>
            <consortium name="The Broad Institute Genome Sequencing Center for Infectious Disease"/>
            <person name="Wu L."/>
            <person name="Ma J."/>
        </authorList>
    </citation>
    <scope>NUCLEOTIDE SEQUENCE [LARGE SCALE GENOMIC DNA]</scope>
    <source>
        <strain evidence="4">CGMCC 1.12376</strain>
    </source>
</reference>
<accession>A0ABW4HTG0</accession>
<dbReference type="PANTHER" id="PTHR30015">
    <property type="entry name" value="MRR RESTRICTION SYSTEM PROTEIN"/>
    <property type="match status" value="1"/>
</dbReference>
<keyword evidence="3" id="KW-0255">Endonuclease</keyword>
<proteinExistence type="predicted"/>
<keyword evidence="1" id="KW-0472">Membrane</keyword>
<sequence length="181" mass="20348">MKNSNEQLINMYVGLVILISVYVFAKTSSLPLAFMTGFFLLTAYLIIQAFFRYGNNIRLKKSGIDDIDKMNGIQFEKFLSLLFIELGYKSKITKASGDFGADLIISKDGIKTVVQAKRYSSKVGIKAVQEVVSSMNYYKASKAMVVTNSYFSKAAIELAQSNNVEMVDRDRLVDILLQNKF</sequence>
<dbReference type="InterPro" id="IPR007560">
    <property type="entry name" value="Restrct_endonuc_IV_Mrr"/>
</dbReference>
<dbReference type="Pfam" id="PF04471">
    <property type="entry name" value="Mrr_cat"/>
    <property type="match status" value="1"/>
</dbReference>
<feature type="domain" description="Restriction endonuclease type IV Mrr" evidence="2">
    <location>
        <begin position="67"/>
        <end position="176"/>
    </location>
</feature>
<dbReference type="PANTHER" id="PTHR30015:SF6">
    <property type="entry name" value="SLL1429 PROTEIN"/>
    <property type="match status" value="1"/>
</dbReference>
<dbReference type="EMBL" id="JBHUDE010000126">
    <property type="protein sequence ID" value="MFD1608688.1"/>
    <property type="molecule type" value="Genomic_DNA"/>
</dbReference>
<keyword evidence="1" id="KW-0812">Transmembrane</keyword>
<protein>
    <submittedName>
        <fullName evidence="3">Restriction endonuclease</fullName>
    </submittedName>
</protein>
<feature type="transmembrane region" description="Helical" evidence="1">
    <location>
        <begin position="7"/>
        <end position="25"/>
    </location>
</feature>
<dbReference type="Gene3D" id="3.40.1350.10">
    <property type="match status" value="1"/>
</dbReference>
<dbReference type="InterPro" id="IPR052906">
    <property type="entry name" value="Type_IV_Methyl-Rstrct_Enzyme"/>
</dbReference>
<evidence type="ECO:0000313" key="4">
    <source>
        <dbReference type="Proteomes" id="UP001597221"/>
    </source>
</evidence>
<dbReference type="GO" id="GO:0004519">
    <property type="term" value="F:endonuclease activity"/>
    <property type="evidence" value="ECO:0007669"/>
    <property type="project" value="UniProtKB-KW"/>
</dbReference>
<evidence type="ECO:0000313" key="3">
    <source>
        <dbReference type="EMBL" id="MFD1608688.1"/>
    </source>
</evidence>
<keyword evidence="3" id="KW-0378">Hydrolase</keyword>
<dbReference type="Proteomes" id="UP001597221">
    <property type="component" value="Unassembled WGS sequence"/>
</dbReference>
<evidence type="ECO:0000256" key="1">
    <source>
        <dbReference type="SAM" id="Phobius"/>
    </source>
</evidence>
<name>A0ABW4HTG0_9BACI</name>
<feature type="transmembrane region" description="Helical" evidence="1">
    <location>
        <begin position="31"/>
        <end position="51"/>
    </location>
</feature>
<organism evidence="3 4">
    <name type="scientific">Oceanobacillus luteolus</name>
    <dbReference type="NCBI Taxonomy" id="1274358"/>
    <lineage>
        <taxon>Bacteria</taxon>
        <taxon>Bacillati</taxon>
        <taxon>Bacillota</taxon>
        <taxon>Bacilli</taxon>
        <taxon>Bacillales</taxon>
        <taxon>Bacillaceae</taxon>
        <taxon>Oceanobacillus</taxon>
    </lineage>
</organism>
<gene>
    <name evidence="3" type="ORF">ACFSBH_13765</name>
</gene>
<dbReference type="RefSeq" id="WP_379598067.1">
    <property type="nucleotide sequence ID" value="NZ_JBHUDE010000126.1"/>
</dbReference>
<comment type="caution">
    <text evidence="3">The sequence shown here is derived from an EMBL/GenBank/DDBJ whole genome shotgun (WGS) entry which is preliminary data.</text>
</comment>
<keyword evidence="4" id="KW-1185">Reference proteome</keyword>
<evidence type="ECO:0000259" key="2">
    <source>
        <dbReference type="Pfam" id="PF04471"/>
    </source>
</evidence>
<dbReference type="SUPFAM" id="SSF52980">
    <property type="entry name" value="Restriction endonuclease-like"/>
    <property type="match status" value="1"/>
</dbReference>
<dbReference type="InterPro" id="IPR011335">
    <property type="entry name" value="Restrct_endonuc-II-like"/>
</dbReference>